<sequence>MPAITVSPENQYVNVQFKPVSDPLTSRDMRNAGQYEGSVVAYTGLPDVAVPPAEMVILAAYAVNDKVRETNMHRFYPPAVPAPVAEDIQDIRRSLADLLQAQRVGHEASVHLQASVDGLRVDGVRLQTSVDGLRVDMREGQDALQASIDRLTQELGQLRVDIRKVRSSQKKLAAAQRALKRVHRNGQARLETKLDELRARSRDVEKTLHQMFNSTCQDGTWKRYKRVPGRAGIEAPTITSALQIQEADAQMLSRWLRVYINRPPRETLAQKRKRLANELGLSLEICNMLGDDE</sequence>
<keyword evidence="1" id="KW-0175">Coiled coil</keyword>
<reference evidence="2 3" key="1">
    <citation type="journal article" date="2016" name="Mol. Biol. Evol.">
        <title>Comparative Genomics of Early-Diverging Mushroom-Forming Fungi Provides Insights into the Origins of Lignocellulose Decay Capabilities.</title>
        <authorList>
            <person name="Nagy L.G."/>
            <person name="Riley R."/>
            <person name="Tritt A."/>
            <person name="Adam C."/>
            <person name="Daum C."/>
            <person name="Floudas D."/>
            <person name="Sun H."/>
            <person name="Yadav J.S."/>
            <person name="Pangilinan J."/>
            <person name="Larsson K.H."/>
            <person name="Matsuura K."/>
            <person name="Barry K."/>
            <person name="Labutti K."/>
            <person name="Kuo R."/>
            <person name="Ohm R.A."/>
            <person name="Bhattacharya S.S."/>
            <person name="Shirouzu T."/>
            <person name="Yoshinaga Y."/>
            <person name="Martin F.M."/>
            <person name="Grigoriev I.V."/>
            <person name="Hibbett D.S."/>
        </authorList>
    </citation>
    <scope>NUCLEOTIDE SEQUENCE [LARGE SCALE GENOMIC DNA]</scope>
    <source>
        <strain evidence="2 3">TUFC12733</strain>
    </source>
</reference>
<dbReference type="AlphaFoldDB" id="A0A167PRT1"/>
<protein>
    <submittedName>
        <fullName evidence="2">Uncharacterized protein</fullName>
    </submittedName>
</protein>
<name>A0A167PRT1_CALVF</name>
<evidence type="ECO:0000256" key="1">
    <source>
        <dbReference type="SAM" id="Coils"/>
    </source>
</evidence>
<proteinExistence type="predicted"/>
<dbReference type="Gene3D" id="1.10.287.1490">
    <property type="match status" value="1"/>
</dbReference>
<feature type="coiled-coil region" evidence="1">
    <location>
        <begin position="141"/>
        <end position="207"/>
    </location>
</feature>
<evidence type="ECO:0000313" key="3">
    <source>
        <dbReference type="Proteomes" id="UP000076738"/>
    </source>
</evidence>
<keyword evidence="3" id="KW-1185">Reference proteome</keyword>
<accession>A0A167PRT1</accession>
<gene>
    <name evidence="2" type="ORF">CALVIDRAFT_561469</name>
</gene>
<dbReference type="EMBL" id="KV417273">
    <property type="protein sequence ID" value="KZO99061.1"/>
    <property type="molecule type" value="Genomic_DNA"/>
</dbReference>
<organism evidence="2 3">
    <name type="scientific">Calocera viscosa (strain TUFC12733)</name>
    <dbReference type="NCBI Taxonomy" id="1330018"/>
    <lineage>
        <taxon>Eukaryota</taxon>
        <taxon>Fungi</taxon>
        <taxon>Dikarya</taxon>
        <taxon>Basidiomycota</taxon>
        <taxon>Agaricomycotina</taxon>
        <taxon>Dacrymycetes</taxon>
        <taxon>Dacrymycetales</taxon>
        <taxon>Dacrymycetaceae</taxon>
        <taxon>Calocera</taxon>
    </lineage>
</organism>
<dbReference type="Proteomes" id="UP000076738">
    <property type="component" value="Unassembled WGS sequence"/>
</dbReference>
<evidence type="ECO:0000313" key="2">
    <source>
        <dbReference type="EMBL" id="KZO99061.1"/>
    </source>
</evidence>